<dbReference type="Proteomes" id="UP001281147">
    <property type="component" value="Unassembled WGS sequence"/>
</dbReference>
<evidence type="ECO:0000313" key="2">
    <source>
        <dbReference type="Proteomes" id="UP001281147"/>
    </source>
</evidence>
<accession>A0ACC3MGQ1</accession>
<sequence length="587" mass="65642">MGNVFSETEKREEEGEGLVGAAGSADGGGDISLPLRTRASRVALMDGGNDDPDLSSGAEDDLAKFGITGRRRSNARSEVTYGNMRYRFLPWPPSVPNLQALPTQARTSVPSRRESGSEYDESEDEATDSEAESLPRARQQASGREADATDADESGQSVSGEVDVVSNADGVDDEDGAGEDTGEFVLAPESQDPGEEEVQEEGVDLKVNPYLEWFHFGRAMMVKKMWSLEQHNADIGDLLEQLEARAKAETQPCHYLFEFVDGDGLSPTPKEILQMVEVAEKYAGSDPRDWDTVERVDMWKPWNAFSREDMEQNGVRRYLQSTKAKRNLRTFLDNLKAFLKGEPQDQPLLQPLREAGYSKDGPGRISSHKSHNSSNYLMNLFEAIAAGVFGWDYRNKASIIYLCFEREQAAVGEIVWSCLAQAYTKTGRGFSHAPAGVTTTSADRDDLRWLKNDAWVKWQRHALDHSPFRENREDDQKRVSRAWDERNRRAAELENLKVRMRRASLGDSGEAASDSQEDPDVATLGESIHELRGSLEAGGFESQDGREMVEDIVRFHMTRELVMMRTLAAEQARILQVTEEIKARSRD</sequence>
<protein>
    <submittedName>
        <fullName evidence="1">Uncharacterized protein</fullName>
    </submittedName>
</protein>
<keyword evidence="2" id="KW-1185">Reference proteome</keyword>
<reference evidence="1" key="1">
    <citation type="submission" date="2023-07" db="EMBL/GenBank/DDBJ databases">
        <title>Black Yeasts Isolated from many extreme environments.</title>
        <authorList>
            <person name="Coleine C."/>
            <person name="Stajich J.E."/>
            <person name="Selbmann L."/>
        </authorList>
    </citation>
    <scope>NUCLEOTIDE SEQUENCE</scope>
    <source>
        <strain evidence="1">CCFEE 5714</strain>
    </source>
</reference>
<name>A0ACC3MGQ1_9PEZI</name>
<comment type="caution">
    <text evidence="1">The sequence shown here is derived from an EMBL/GenBank/DDBJ whole genome shotgun (WGS) entry which is preliminary data.</text>
</comment>
<organism evidence="1 2">
    <name type="scientific">Vermiconidia calcicola</name>
    <dbReference type="NCBI Taxonomy" id="1690605"/>
    <lineage>
        <taxon>Eukaryota</taxon>
        <taxon>Fungi</taxon>
        <taxon>Dikarya</taxon>
        <taxon>Ascomycota</taxon>
        <taxon>Pezizomycotina</taxon>
        <taxon>Dothideomycetes</taxon>
        <taxon>Dothideomycetidae</taxon>
        <taxon>Mycosphaerellales</taxon>
        <taxon>Extremaceae</taxon>
        <taxon>Vermiconidia</taxon>
    </lineage>
</organism>
<gene>
    <name evidence="1" type="ORF">LTR37_018650</name>
</gene>
<dbReference type="EMBL" id="JAUTXU010000265">
    <property type="protein sequence ID" value="KAK3691512.1"/>
    <property type="molecule type" value="Genomic_DNA"/>
</dbReference>
<proteinExistence type="predicted"/>
<evidence type="ECO:0000313" key="1">
    <source>
        <dbReference type="EMBL" id="KAK3691512.1"/>
    </source>
</evidence>